<evidence type="ECO:0000313" key="2">
    <source>
        <dbReference type="EMBL" id="NQX43785.1"/>
    </source>
</evidence>
<evidence type="ECO:0000313" key="3">
    <source>
        <dbReference type="Proteomes" id="UP000711047"/>
    </source>
</evidence>
<gene>
    <name evidence="2" type="ORF">HQN87_00450</name>
</gene>
<sequence length="124" mass="14247">MIYLTVTKDQHGAGIQQIPVEDILYMQFDNRLLISVQTEAAQYFTVGNLRFWEAAFEKAGLNFLRLDRGVLVNLNKVQMVDPTYKIAYFGTHTNSKRCTMSTSGYKLIREKMSLEFSQKSLPIT</sequence>
<dbReference type="PROSITE" id="PS50930">
    <property type="entry name" value="HTH_LYTTR"/>
    <property type="match status" value="1"/>
</dbReference>
<proteinExistence type="predicted"/>
<dbReference type="SMART" id="SM00850">
    <property type="entry name" value="LytTR"/>
    <property type="match status" value="1"/>
</dbReference>
<feature type="domain" description="HTH LytTR-type" evidence="1">
    <location>
        <begin position="62"/>
        <end position="114"/>
    </location>
</feature>
<dbReference type="Proteomes" id="UP000711047">
    <property type="component" value="Unassembled WGS sequence"/>
</dbReference>
<protein>
    <submittedName>
        <fullName evidence="2">LytTR family transcriptional regulator</fullName>
    </submittedName>
</protein>
<dbReference type="RefSeq" id="WP_173126097.1">
    <property type="nucleotide sequence ID" value="NZ_JABMKX010000001.1"/>
</dbReference>
<organism evidence="2 3">
    <name type="scientific">Paenibacillus tritici</name>
    <dbReference type="NCBI Taxonomy" id="1873425"/>
    <lineage>
        <taxon>Bacteria</taxon>
        <taxon>Bacillati</taxon>
        <taxon>Bacillota</taxon>
        <taxon>Bacilli</taxon>
        <taxon>Bacillales</taxon>
        <taxon>Paenibacillaceae</taxon>
        <taxon>Paenibacillus</taxon>
    </lineage>
</organism>
<comment type="caution">
    <text evidence="2">The sequence shown here is derived from an EMBL/GenBank/DDBJ whole genome shotgun (WGS) entry which is preliminary data.</text>
</comment>
<dbReference type="EMBL" id="JABMKX010000001">
    <property type="protein sequence ID" value="NQX43785.1"/>
    <property type="molecule type" value="Genomic_DNA"/>
</dbReference>
<dbReference type="InterPro" id="IPR007492">
    <property type="entry name" value="LytTR_DNA-bd_dom"/>
</dbReference>
<reference evidence="2 3" key="1">
    <citation type="submission" date="2020-05" db="EMBL/GenBank/DDBJ databases">
        <title>Paenibacillus glebae, sp. nov., Paenibacillus humi sp. nov., Paenibacillus pedi sp. nov., Paenibacillus terrestris sp. nov. and Paenibacillus terricola sp. nov., isolated from a forest top soil sample.</title>
        <authorList>
            <person name="Qi S."/>
            <person name="Carlier A."/>
            <person name="Cnockaert M."/>
            <person name="Vandamme P."/>
        </authorList>
    </citation>
    <scope>NUCLEOTIDE SEQUENCE [LARGE SCALE GENOMIC DNA]</scope>
    <source>
        <strain evidence="2 3">LMG 29502</strain>
    </source>
</reference>
<keyword evidence="3" id="KW-1185">Reference proteome</keyword>
<evidence type="ECO:0000259" key="1">
    <source>
        <dbReference type="PROSITE" id="PS50930"/>
    </source>
</evidence>
<dbReference type="Pfam" id="PF04397">
    <property type="entry name" value="LytTR"/>
    <property type="match status" value="1"/>
</dbReference>
<dbReference type="Gene3D" id="2.40.50.1020">
    <property type="entry name" value="LytTr DNA-binding domain"/>
    <property type="match status" value="1"/>
</dbReference>
<name>A0ABX2DGQ7_9BACL</name>
<accession>A0ABX2DGQ7</accession>